<dbReference type="EMBL" id="JAHXZJ010002237">
    <property type="protein sequence ID" value="KAH0547163.1"/>
    <property type="molecule type" value="Genomic_DNA"/>
</dbReference>
<evidence type="ECO:0000313" key="2">
    <source>
        <dbReference type="Proteomes" id="UP000826195"/>
    </source>
</evidence>
<reference evidence="1 2" key="1">
    <citation type="journal article" date="2021" name="J. Hered.">
        <title>A chromosome-level genome assembly of the parasitoid wasp, Cotesia glomerata (Hymenoptera: Braconidae).</title>
        <authorList>
            <person name="Pinto B.J."/>
            <person name="Weis J.J."/>
            <person name="Gamble T."/>
            <person name="Ode P.J."/>
            <person name="Paul R."/>
            <person name="Zaspel J.M."/>
        </authorList>
    </citation>
    <scope>NUCLEOTIDE SEQUENCE [LARGE SCALE GENOMIC DNA]</scope>
    <source>
        <strain evidence="1">CgM1</strain>
    </source>
</reference>
<proteinExistence type="predicted"/>
<evidence type="ECO:0000313" key="1">
    <source>
        <dbReference type="EMBL" id="KAH0547163.1"/>
    </source>
</evidence>
<organism evidence="1 2">
    <name type="scientific">Cotesia glomerata</name>
    <name type="common">Lepidopteran parasitic wasp</name>
    <name type="synonym">Apanteles glomeratus</name>
    <dbReference type="NCBI Taxonomy" id="32391"/>
    <lineage>
        <taxon>Eukaryota</taxon>
        <taxon>Metazoa</taxon>
        <taxon>Ecdysozoa</taxon>
        <taxon>Arthropoda</taxon>
        <taxon>Hexapoda</taxon>
        <taxon>Insecta</taxon>
        <taxon>Pterygota</taxon>
        <taxon>Neoptera</taxon>
        <taxon>Endopterygota</taxon>
        <taxon>Hymenoptera</taxon>
        <taxon>Apocrita</taxon>
        <taxon>Ichneumonoidea</taxon>
        <taxon>Braconidae</taxon>
        <taxon>Microgastrinae</taxon>
        <taxon>Cotesia</taxon>
    </lineage>
</organism>
<name>A0AAV7I8X1_COTGL</name>
<gene>
    <name evidence="1" type="ORF">KQX54_017342</name>
</gene>
<comment type="caution">
    <text evidence="1">The sequence shown here is derived from an EMBL/GenBank/DDBJ whole genome shotgun (WGS) entry which is preliminary data.</text>
</comment>
<dbReference type="AlphaFoldDB" id="A0AAV7I8X1"/>
<sequence length="155" mass="17801">MGPICSKVVLLSKRGGVTTPRCQNNITKSSLVQSPGLLSSRDYIRRRLYGRREVLIHCAWTVQQAPMIPESNNVCQATESTLTGEEVTCEEDKPRKYQTEKEVHGVEVASVTAWRRYQNFITLVNSHGIEYNNKLLLEAMFRGNDLRYHDHRSHR</sequence>
<protein>
    <submittedName>
        <fullName evidence="1">Uncharacterized protein</fullName>
    </submittedName>
</protein>
<accession>A0AAV7I8X1</accession>
<keyword evidence="2" id="KW-1185">Reference proteome</keyword>
<dbReference type="Proteomes" id="UP000826195">
    <property type="component" value="Unassembled WGS sequence"/>
</dbReference>